<reference evidence="10 11" key="2">
    <citation type="submission" date="2017-10" db="EMBL/GenBank/DDBJ databases">
        <title>Bacterial endophytes that colonize and modify switchgrass growth.</title>
        <authorList>
            <person name="Debolt S."/>
        </authorList>
    </citation>
    <scope>NUCLEOTIDE SEQUENCE [LARGE SCALE GENOMIC DNA]</scope>
    <source>
        <strain evidence="10 11">A2-S9</strain>
    </source>
</reference>
<evidence type="ECO:0000256" key="4">
    <source>
        <dbReference type="ARBA" id="ARBA00023136"/>
    </source>
</evidence>
<keyword evidence="5 8" id="KW-0564">Palmitate</keyword>
<evidence type="ECO:0000256" key="2">
    <source>
        <dbReference type="ARBA" id="ARBA00022452"/>
    </source>
</evidence>
<evidence type="ECO:0000256" key="1">
    <source>
        <dbReference type="ARBA" id="ARBA00007613"/>
    </source>
</evidence>
<accession>A0A7Z1GT78</accession>
<evidence type="ECO:0000256" key="6">
    <source>
        <dbReference type="ARBA" id="ARBA00023237"/>
    </source>
</evidence>
<keyword evidence="3 8" id="KW-0812">Transmembrane</keyword>
<name>A0A7Z1GT78_9PSED</name>
<dbReference type="Pfam" id="PF02321">
    <property type="entry name" value="OEP"/>
    <property type="match status" value="2"/>
</dbReference>
<evidence type="ECO:0000313" key="10">
    <source>
        <dbReference type="EMBL" id="PFG70648.1"/>
    </source>
</evidence>
<organism evidence="10 11">
    <name type="scientific">Pseudomonas poae</name>
    <dbReference type="NCBI Taxonomy" id="200451"/>
    <lineage>
        <taxon>Bacteria</taxon>
        <taxon>Pseudomonadati</taxon>
        <taxon>Pseudomonadota</taxon>
        <taxon>Gammaproteobacteria</taxon>
        <taxon>Pseudomonadales</taxon>
        <taxon>Pseudomonadaceae</taxon>
        <taxon>Pseudomonas</taxon>
    </lineage>
</organism>
<dbReference type="Proteomes" id="UP000221580">
    <property type="component" value="Unassembled WGS sequence"/>
</dbReference>
<comment type="subcellular location">
    <subcellularLocation>
        <location evidence="8">Cell outer membrane</location>
        <topology evidence="8">Lipid-anchor</topology>
    </subcellularLocation>
</comment>
<evidence type="ECO:0000256" key="9">
    <source>
        <dbReference type="SAM" id="Coils"/>
    </source>
</evidence>
<keyword evidence="6" id="KW-0998">Cell outer membrane</keyword>
<keyword evidence="9" id="KW-0175">Coiled coil</keyword>
<dbReference type="GO" id="GO:0009279">
    <property type="term" value="C:cell outer membrane"/>
    <property type="evidence" value="ECO:0007669"/>
    <property type="project" value="UniProtKB-SubCell"/>
</dbReference>
<evidence type="ECO:0000256" key="7">
    <source>
        <dbReference type="ARBA" id="ARBA00023288"/>
    </source>
</evidence>
<feature type="coiled-coil region" evidence="9">
    <location>
        <begin position="362"/>
        <end position="396"/>
    </location>
</feature>
<keyword evidence="2 8" id="KW-1134">Transmembrane beta strand</keyword>
<comment type="caution">
    <text evidence="10">The sequence shown here is derived from an EMBL/GenBank/DDBJ whole genome shotgun (WGS) entry which is preliminary data.</text>
</comment>
<dbReference type="PANTHER" id="PTHR30203">
    <property type="entry name" value="OUTER MEMBRANE CATION EFFLUX PROTEIN"/>
    <property type="match status" value="1"/>
</dbReference>
<proteinExistence type="inferred from homology"/>
<evidence type="ECO:0000256" key="8">
    <source>
        <dbReference type="RuleBase" id="RU362097"/>
    </source>
</evidence>
<evidence type="ECO:0000313" key="11">
    <source>
        <dbReference type="Proteomes" id="UP000221580"/>
    </source>
</evidence>
<comment type="similarity">
    <text evidence="1 8">Belongs to the outer membrane factor (OMF) (TC 1.B.17) family.</text>
</comment>
<protein>
    <submittedName>
        <fullName evidence="10">Multidrug efflux system outer membrane protein</fullName>
    </submittedName>
</protein>
<dbReference type="SUPFAM" id="SSF56954">
    <property type="entry name" value="Outer membrane efflux proteins (OEP)"/>
    <property type="match status" value="1"/>
</dbReference>
<dbReference type="GO" id="GO:0015562">
    <property type="term" value="F:efflux transmembrane transporter activity"/>
    <property type="evidence" value="ECO:0007669"/>
    <property type="project" value="InterPro"/>
</dbReference>
<keyword evidence="7 8" id="KW-0449">Lipoprotein</keyword>
<dbReference type="RefSeq" id="WP_098479052.1">
    <property type="nucleotide sequence ID" value="NZ_PDJN01000001.1"/>
</dbReference>
<dbReference type="AlphaFoldDB" id="A0A7Z1GT78"/>
<dbReference type="InterPro" id="IPR010131">
    <property type="entry name" value="MdtP/NodT-like"/>
</dbReference>
<dbReference type="PANTHER" id="PTHR30203:SF25">
    <property type="entry name" value="OUTER MEMBRANE PROTEIN-RELATED"/>
    <property type="match status" value="1"/>
</dbReference>
<dbReference type="Gene3D" id="2.20.200.10">
    <property type="entry name" value="Outer membrane efflux proteins (OEP)"/>
    <property type="match status" value="1"/>
</dbReference>
<dbReference type="EMBL" id="PDJN01000001">
    <property type="protein sequence ID" value="PFG70648.1"/>
    <property type="molecule type" value="Genomic_DNA"/>
</dbReference>
<sequence>MKPGKTVTTVLALTLLNGCMVGPHYEKPVTPPISLVTAQKDLFARQAPVQAQWWAFFDDAELDRLIDTALAHNHDIRQAQANLLASRAVFDDRRLDQYPGVTARAAYGRSLEQQLPFDGGPPERMLSQTYRAGFDVQWEIDVFGRLQRLTASAMARSQAAQADLALMQLSIAADVARYYYEQQGLTRSLEVAQAQVSAWRETLTLTSAQVRAGSGQFEDQQNAHANLLLSEAAIPPLLTRIQETGYRLDVLTGQPPRQQQALAKAHFLAPLARQLPLGDVDQLIRNRPDVVSAERLLAASTEDVGAATADLYPRLNLGGFIGFFALRGGDLGSASRAYELAPSVDWPAFRLGNVRARLRGSQAQAEGALARYQQSLLKAQEDVENALMRLAQDQARLGALLASATHAEQAIDIASKRYRSGSGTYMAVLENQRAFFLIKKDVADAETASYLNAIALYKALGWGSGGAQQAQSADKPLASN</sequence>
<reference evidence="10 11" key="1">
    <citation type="submission" date="2017-09" db="EMBL/GenBank/DDBJ databases">
        <authorList>
            <person name="DeBolt S."/>
            <person name="Huntemann M."/>
            <person name="Clum A."/>
            <person name="Pillay M."/>
            <person name="Palaniappan K."/>
            <person name="Varghese N."/>
            <person name="Mikhailova N."/>
            <person name="Stamatis D."/>
            <person name="Reddy T."/>
            <person name="Daum C."/>
            <person name="Shapiro N."/>
            <person name="Ivanova N."/>
            <person name="Kyrpides N."/>
            <person name="Woyke T."/>
        </authorList>
    </citation>
    <scope>NUCLEOTIDE SEQUENCE [LARGE SCALE GENOMIC DNA]</scope>
    <source>
        <strain evidence="10 11">A2-S9</strain>
    </source>
</reference>
<keyword evidence="4 8" id="KW-0472">Membrane</keyword>
<gene>
    <name evidence="10" type="ORF">DM05_0979</name>
</gene>
<dbReference type="InterPro" id="IPR003423">
    <property type="entry name" value="OMP_efflux"/>
</dbReference>
<dbReference type="NCBIfam" id="TIGR01845">
    <property type="entry name" value="outer_NodT"/>
    <property type="match status" value="1"/>
</dbReference>
<dbReference type="Gene3D" id="1.20.1600.10">
    <property type="entry name" value="Outer membrane efflux proteins (OEP)"/>
    <property type="match status" value="1"/>
</dbReference>
<evidence type="ECO:0000256" key="5">
    <source>
        <dbReference type="ARBA" id="ARBA00023139"/>
    </source>
</evidence>
<evidence type="ECO:0000256" key="3">
    <source>
        <dbReference type="ARBA" id="ARBA00022692"/>
    </source>
</evidence>